<dbReference type="GO" id="GO:0005829">
    <property type="term" value="C:cytosol"/>
    <property type="evidence" value="ECO:0007669"/>
    <property type="project" value="GOC"/>
</dbReference>
<keyword evidence="3" id="KW-0813">Transport</keyword>
<dbReference type="PANTHER" id="PTHR12965:SF0">
    <property type="entry name" value="VACUOLAR PROTEIN SORTING-ASSOCIATED PROTEIN 54"/>
    <property type="match status" value="1"/>
</dbReference>
<dbReference type="STRING" id="857967.G0R567"/>
<evidence type="ECO:0000256" key="1">
    <source>
        <dbReference type="ARBA" id="ARBA00004601"/>
    </source>
</evidence>
<dbReference type="RefSeq" id="XP_004024275.1">
    <property type="nucleotide sequence ID" value="XM_004024226.1"/>
</dbReference>
<evidence type="ECO:0000256" key="2">
    <source>
        <dbReference type="ARBA" id="ARBA00009150"/>
    </source>
</evidence>
<evidence type="ECO:0000313" key="8">
    <source>
        <dbReference type="EMBL" id="EGR27391.1"/>
    </source>
</evidence>
<evidence type="ECO:0000256" key="7">
    <source>
        <dbReference type="SAM" id="Coils"/>
    </source>
</evidence>
<organism evidence="8 9">
    <name type="scientific">Ichthyophthirius multifiliis</name>
    <name type="common">White spot disease agent</name>
    <name type="synonym">Ich</name>
    <dbReference type="NCBI Taxonomy" id="5932"/>
    <lineage>
        <taxon>Eukaryota</taxon>
        <taxon>Sar</taxon>
        <taxon>Alveolata</taxon>
        <taxon>Ciliophora</taxon>
        <taxon>Intramacronucleata</taxon>
        <taxon>Oligohymenophorea</taxon>
        <taxon>Hymenostomatida</taxon>
        <taxon>Ophryoglenina</taxon>
        <taxon>Ichthyophthirius</taxon>
    </lineage>
</organism>
<comment type="subcellular location">
    <subcellularLocation>
        <location evidence="1">Golgi apparatus</location>
        <location evidence="1">trans-Golgi network</location>
    </subcellularLocation>
</comment>
<gene>
    <name evidence="8" type="ORF">IMG5_196610</name>
</gene>
<dbReference type="Proteomes" id="UP000008983">
    <property type="component" value="Unassembled WGS sequence"/>
</dbReference>
<dbReference type="EMBL" id="GL984361">
    <property type="protein sequence ID" value="EGR27391.1"/>
    <property type="molecule type" value="Genomic_DNA"/>
</dbReference>
<evidence type="ECO:0000256" key="4">
    <source>
        <dbReference type="ARBA" id="ARBA00022927"/>
    </source>
</evidence>
<keyword evidence="4" id="KW-0653">Protein transport</keyword>
<sequence length="499" mass="58742">MIDDFKTMIYNTSLYKNIEEQSSRMFNRNQITQYKGLSKDILQKIQINSTEFDDYKFKIAPDLQVYTRNKFNKQSSQESLQLINLNQVLLDCYKDVPSIYFDSNFIFDFQCLQRDVLKVIDFQDNLTMHLDEVEINLFYQINNKFNEFLAVILNLNSMQELIANCLQKIQNIKIFNQNLKNKLTHKGIRIAQLKRRIVNVQNVLNLLQLTQILDKSMPTINSLINTNKYSIAVDLLSQSEVEYNSKFKKVTALNKFKENIFLARQRLEKNIASSFIDKSLDYVISELNFLKNPVSTLSHKNNIRSNDNSVDNSIDDSTYINQTITNETFDQQNVSQIEENNKLSQLKWQHNQFQIDQQLEESISSIVNQSYDLDKFTIRTYRVKLLEMLKSFHKGFLNDMIDLMANQNGAILKQINEENEDQIMFNQMNLDLFIKLVLFYSELLKRLQQKEGDIDDSINEFTKLNESSLRNGKKVPRIIPQTGNQYPKIIIRIRKMDSF</sequence>
<proteinExistence type="inferred from homology"/>
<evidence type="ECO:0000256" key="5">
    <source>
        <dbReference type="ARBA" id="ARBA00023034"/>
    </source>
</evidence>
<name>G0R567_ICHMU</name>
<dbReference type="GeneID" id="14903460"/>
<dbReference type="InParanoid" id="G0R567"/>
<evidence type="ECO:0008006" key="10">
    <source>
        <dbReference type="Google" id="ProtNLM"/>
    </source>
</evidence>
<feature type="coiled-coil region" evidence="7">
    <location>
        <begin position="176"/>
        <end position="210"/>
    </location>
</feature>
<dbReference type="GO" id="GO:0019905">
    <property type="term" value="F:syntaxin binding"/>
    <property type="evidence" value="ECO:0007669"/>
    <property type="project" value="TreeGrafter"/>
</dbReference>
<dbReference type="GO" id="GO:0000938">
    <property type="term" value="C:GARP complex"/>
    <property type="evidence" value="ECO:0007669"/>
    <property type="project" value="InterPro"/>
</dbReference>
<evidence type="ECO:0000313" key="9">
    <source>
        <dbReference type="Proteomes" id="UP000008983"/>
    </source>
</evidence>
<dbReference type="InterPro" id="IPR039745">
    <property type="entry name" value="Vps54"/>
</dbReference>
<dbReference type="AlphaFoldDB" id="G0R567"/>
<accession>G0R567</accession>
<dbReference type="OrthoDB" id="298279at2759"/>
<comment type="similarity">
    <text evidence="2">Belongs to the VPS54 family.</text>
</comment>
<reference evidence="8 9" key="1">
    <citation type="submission" date="2011-07" db="EMBL/GenBank/DDBJ databases">
        <authorList>
            <person name="Coyne R."/>
            <person name="Brami D."/>
            <person name="Johnson J."/>
            <person name="Hostetler J."/>
            <person name="Hannick L."/>
            <person name="Clark T."/>
            <person name="Cassidy-Hanley D."/>
            <person name="Inman J."/>
        </authorList>
    </citation>
    <scope>NUCLEOTIDE SEQUENCE [LARGE SCALE GENOMIC DNA]</scope>
    <source>
        <strain evidence="8 9">G5</strain>
    </source>
</reference>
<keyword evidence="9" id="KW-1185">Reference proteome</keyword>
<evidence type="ECO:0000256" key="3">
    <source>
        <dbReference type="ARBA" id="ARBA00022448"/>
    </source>
</evidence>
<dbReference type="PANTHER" id="PTHR12965">
    <property type="entry name" value="VACUOLAR PROTEIN SORTING 54"/>
    <property type="match status" value="1"/>
</dbReference>
<protein>
    <recommendedName>
        <fullName evidence="10">Vacuolar protein sorting-associated protein 54 N-terminal domain-containing protein</fullName>
    </recommendedName>
</protein>
<dbReference type="eggNOG" id="KOG2115">
    <property type="taxonomic scope" value="Eukaryota"/>
</dbReference>
<keyword evidence="6 7" id="KW-0175">Coiled coil</keyword>
<keyword evidence="5" id="KW-0333">Golgi apparatus</keyword>
<dbReference type="GO" id="GO:0006896">
    <property type="term" value="P:Golgi to vacuole transport"/>
    <property type="evidence" value="ECO:0007669"/>
    <property type="project" value="TreeGrafter"/>
</dbReference>
<dbReference type="GO" id="GO:0042147">
    <property type="term" value="P:retrograde transport, endosome to Golgi"/>
    <property type="evidence" value="ECO:0007669"/>
    <property type="project" value="InterPro"/>
</dbReference>
<evidence type="ECO:0000256" key="6">
    <source>
        <dbReference type="ARBA" id="ARBA00023054"/>
    </source>
</evidence>
<dbReference type="GO" id="GO:0015031">
    <property type="term" value="P:protein transport"/>
    <property type="evidence" value="ECO:0007669"/>
    <property type="project" value="UniProtKB-KW"/>
</dbReference>